<dbReference type="PANTHER" id="PTHR40130:SF1">
    <property type="entry name" value="SPINDLE POLE BODY-ASSOCIATED PROTEIN CUT12 DOMAIN-CONTAINING PROTEIN"/>
    <property type="match status" value="1"/>
</dbReference>
<evidence type="ECO:0000313" key="3">
    <source>
        <dbReference type="Proteomes" id="UP000193144"/>
    </source>
</evidence>
<sequence length="633" mass="68185">MESAYLTKAHEHVRNAATATYGSNLATAGVEHEQAASAFHDATQDTNNAEALRILGLLENHHHKLAQIIKEPPTRRERDIDTRSQTSSSATPSSSTQSAAASRTASPSPRTSSPAPAPSRRRLPQPSIASNLAEKRGIPGARRGTPTPVPAPATSTLADNERPSTPVRDVLRRNNTDEPGKNKDAPSRLTPLLPKIEERTPGTSSPPQEDNFRRFYSAFGGVISAISAPLAFTSLPLHPTPAPAPEPEPASPPKKQKSRSRSPETSRTIKSSEPDLTSLISKPALRALREDQQGALGPFANNESFYVVPTSGGTVSYANILRDRDQQAHPHPHHAAQNPHLDSIDEVESDSGPAGLRGSSHEEFVDARETVFPPSPTAPRHQRPHPSSRSKNPGSSNVTTVRSIPAGRGSGLKTMEELQLENETLRTLIDKQAKRLSMWETTSQSSYNALAQSFRLRGKQVSDPSALAQALSMGANVVPGGPSSPPPVPDIPPQYASSNTGNSKPNPNESNPGREEKDKETVSRIASLESLVESLRAEKDNLAKQNEKNSLVIGRYREQWEKLKAGARKKEQERREKRVAELKAGVTTEGKEKDAESGDGEIEVEAGKMGPEGEAGQEDDEGLEEEEAGFGKA</sequence>
<organism evidence="2 3">
    <name type="scientific">Clohesyomyces aquaticus</name>
    <dbReference type="NCBI Taxonomy" id="1231657"/>
    <lineage>
        <taxon>Eukaryota</taxon>
        <taxon>Fungi</taxon>
        <taxon>Dikarya</taxon>
        <taxon>Ascomycota</taxon>
        <taxon>Pezizomycotina</taxon>
        <taxon>Dothideomycetes</taxon>
        <taxon>Pleosporomycetidae</taxon>
        <taxon>Pleosporales</taxon>
        <taxon>Lindgomycetaceae</taxon>
        <taxon>Clohesyomyces</taxon>
    </lineage>
</organism>
<accession>A0A1Y1ZY02</accession>
<feature type="compositionally biased region" description="Low complexity" evidence="1">
    <location>
        <begin position="141"/>
        <end position="158"/>
    </location>
</feature>
<protein>
    <submittedName>
        <fullName evidence="2">Uncharacterized protein</fullName>
    </submittedName>
</protein>
<feature type="compositionally biased region" description="Basic and acidic residues" evidence="1">
    <location>
        <begin position="512"/>
        <end position="522"/>
    </location>
</feature>
<feature type="region of interest" description="Disordered" evidence="1">
    <location>
        <begin position="66"/>
        <end position="212"/>
    </location>
</feature>
<dbReference type="OrthoDB" id="3197614at2759"/>
<reference evidence="2 3" key="1">
    <citation type="submission" date="2016-07" db="EMBL/GenBank/DDBJ databases">
        <title>Pervasive Adenine N6-methylation of Active Genes in Fungi.</title>
        <authorList>
            <consortium name="DOE Joint Genome Institute"/>
            <person name="Mondo S.J."/>
            <person name="Dannebaum R.O."/>
            <person name="Kuo R.C."/>
            <person name="Labutti K."/>
            <person name="Haridas S."/>
            <person name="Kuo A."/>
            <person name="Salamov A."/>
            <person name="Ahrendt S.R."/>
            <person name="Lipzen A."/>
            <person name="Sullivan W."/>
            <person name="Andreopoulos W.B."/>
            <person name="Clum A."/>
            <person name="Lindquist E."/>
            <person name="Daum C."/>
            <person name="Ramamoorthy G.K."/>
            <person name="Gryganskyi A."/>
            <person name="Culley D."/>
            <person name="Magnuson J.K."/>
            <person name="James T.Y."/>
            <person name="O'Malley M.A."/>
            <person name="Stajich J.E."/>
            <person name="Spatafora J.W."/>
            <person name="Visel A."/>
            <person name="Grigoriev I.V."/>
        </authorList>
    </citation>
    <scope>NUCLEOTIDE SEQUENCE [LARGE SCALE GENOMIC DNA]</scope>
    <source>
        <strain evidence="2 3">CBS 115471</strain>
    </source>
</reference>
<feature type="compositionally biased region" description="Basic and acidic residues" evidence="1">
    <location>
        <begin position="169"/>
        <end position="186"/>
    </location>
</feature>
<evidence type="ECO:0000256" key="1">
    <source>
        <dbReference type="SAM" id="MobiDB-lite"/>
    </source>
</evidence>
<feature type="compositionally biased region" description="Basic and acidic residues" evidence="1">
    <location>
        <begin position="72"/>
        <end position="82"/>
    </location>
</feature>
<dbReference type="Gene3D" id="1.20.58.80">
    <property type="entry name" value="Phosphotransferase system, lactose/cellobiose-type IIA subunit"/>
    <property type="match status" value="1"/>
</dbReference>
<feature type="compositionally biased region" description="Pro residues" evidence="1">
    <location>
        <begin position="238"/>
        <end position="252"/>
    </location>
</feature>
<feature type="compositionally biased region" description="Polar residues" evidence="1">
    <location>
        <begin position="495"/>
        <end position="511"/>
    </location>
</feature>
<dbReference type="Proteomes" id="UP000193144">
    <property type="component" value="Unassembled WGS sequence"/>
</dbReference>
<feature type="compositionally biased region" description="Polar residues" evidence="1">
    <location>
        <begin position="389"/>
        <end position="402"/>
    </location>
</feature>
<evidence type="ECO:0000313" key="2">
    <source>
        <dbReference type="EMBL" id="ORY15139.1"/>
    </source>
</evidence>
<name>A0A1Y1ZY02_9PLEO</name>
<feature type="compositionally biased region" description="Basic and acidic residues" evidence="1">
    <location>
        <begin position="564"/>
        <end position="581"/>
    </location>
</feature>
<comment type="caution">
    <text evidence="2">The sequence shown here is derived from an EMBL/GenBank/DDBJ whole genome shotgun (WGS) entry which is preliminary data.</text>
</comment>
<feature type="compositionally biased region" description="Pro residues" evidence="1">
    <location>
        <begin position="482"/>
        <end position="492"/>
    </location>
</feature>
<dbReference type="STRING" id="1231657.A0A1Y1ZY02"/>
<dbReference type="AlphaFoldDB" id="A0A1Y1ZY02"/>
<feature type="region of interest" description="Disordered" evidence="1">
    <location>
        <begin position="326"/>
        <end position="413"/>
    </location>
</feature>
<feature type="compositionally biased region" description="Basic and acidic residues" evidence="1">
    <location>
        <begin position="359"/>
        <end position="369"/>
    </location>
</feature>
<feature type="region of interest" description="Disordered" evidence="1">
    <location>
        <begin position="564"/>
        <end position="633"/>
    </location>
</feature>
<dbReference type="EMBL" id="MCFA01000027">
    <property type="protein sequence ID" value="ORY15139.1"/>
    <property type="molecule type" value="Genomic_DNA"/>
</dbReference>
<dbReference type="PANTHER" id="PTHR40130">
    <property type="entry name" value="EXPRESSED PROTEIN"/>
    <property type="match status" value="1"/>
</dbReference>
<feature type="region of interest" description="Disordered" evidence="1">
    <location>
        <begin position="237"/>
        <end position="282"/>
    </location>
</feature>
<keyword evidence="3" id="KW-1185">Reference proteome</keyword>
<feature type="compositionally biased region" description="Acidic residues" evidence="1">
    <location>
        <begin position="615"/>
        <end position="633"/>
    </location>
</feature>
<feature type="compositionally biased region" description="Low complexity" evidence="1">
    <location>
        <begin position="83"/>
        <end position="114"/>
    </location>
</feature>
<feature type="region of interest" description="Disordered" evidence="1">
    <location>
        <begin position="475"/>
        <end position="525"/>
    </location>
</feature>
<feature type="compositionally biased region" description="Polar residues" evidence="1">
    <location>
        <begin position="265"/>
        <end position="280"/>
    </location>
</feature>
<proteinExistence type="predicted"/>
<gene>
    <name evidence="2" type="ORF">BCR34DRAFT_585267</name>
</gene>